<organism evidence="1 2">
    <name type="scientific">Herminiimonas aquatilis</name>
    <dbReference type="NCBI Taxonomy" id="345342"/>
    <lineage>
        <taxon>Bacteria</taxon>
        <taxon>Pseudomonadati</taxon>
        <taxon>Pseudomonadota</taxon>
        <taxon>Betaproteobacteria</taxon>
        <taxon>Burkholderiales</taxon>
        <taxon>Oxalobacteraceae</taxon>
        <taxon>Herminiimonas</taxon>
    </lineage>
</organism>
<gene>
    <name evidence="1" type="ORF">ACFQO0_10285</name>
</gene>
<evidence type="ECO:0008006" key="3">
    <source>
        <dbReference type="Google" id="ProtNLM"/>
    </source>
</evidence>
<comment type="caution">
    <text evidence="1">The sequence shown here is derived from an EMBL/GenBank/DDBJ whole genome shotgun (WGS) entry which is preliminary data.</text>
</comment>
<evidence type="ECO:0000313" key="2">
    <source>
        <dbReference type="Proteomes" id="UP001596379"/>
    </source>
</evidence>
<dbReference type="Proteomes" id="UP001596379">
    <property type="component" value="Unassembled WGS sequence"/>
</dbReference>
<sequence>MDINGIEYTFLIAIDITNREGVSYECWRGQKLVLKVSRDDEKRQFIFSQFPSELPLSLVEHIAKVSRKELGDFKPRVKATR</sequence>
<proteinExistence type="predicted"/>
<protein>
    <recommendedName>
        <fullName evidence="3">KTSC domain-containing protein</fullName>
    </recommendedName>
</protein>
<keyword evidence="2" id="KW-1185">Reference proteome</keyword>
<reference evidence="2" key="1">
    <citation type="journal article" date="2019" name="Int. J. Syst. Evol. Microbiol.">
        <title>The Global Catalogue of Microorganisms (GCM) 10K type strain sequencing project: providing services to taxonomists for standard genome sequencing and annotation.</title>
        <authorList>
            <consortium name="The Broad Institute Genomics Platform"/>
            <consortium name="The Broad Institute Genome Sequencing Center for Infectious Disease"/>
            <person name="Wu L."/>
            <person name="Ma J."/>
        </authorList>
    </citation>
    <scope>NUCLEOTIDE SEQUENCE [LARGE SCALE GENOMIC DNA]</scope>
    <source>
        <strain evidence="2">CCUG 36956</strain>
    </source>
</reference>
<evidence type="ECO:0000313" key="1">
    <source>
        <dbReference type="EMBL" id="MFC7298820.1"/>
    </source>
</evidence>
<accession>A0ABW2J715</accession>
<name>A0ABW2J715_9BURK</name>
<dbReference type="EMBL" id="JBHTCC010000002">
    <property type="protein sequence ID" value="MFC7298820.1"/>
    <property type="molecule type" value="Genomic_DNA"/>
</dbReference>
<dbReference type="RefSeq" id="WP_382234294.1">
    <property type="nucleotide sequence ID" value="NZ_JBHTCC010000002.1"/>
</dbReference>